<reference evidence="1 2" key="1">
    <citation type="submission" date="2020-04" db="EMBL/GenBank/DDBJ databases">
        <title>Perkinsus olseni comparative genomics.</title>
        <authorList>
            <person name="Bogema D.R."/>
        </authorList>
    </citation>
    <scope>NUCLEOTIDE SEQUENCE [LARGE SCALE GENOMIC DNA]</scope>
    <source>
        <strain evidence="1">ATCC PRA-205</strain>
    </source>
</reference>
<protein>
    <submittedName>
        <fullName evidence="1">Uncharacterized protein</fullName>
    </submittedName>
</protein>
<organism evidence="1 2">
    <name type="scientific">Perkinsus olseni</name>
    <name type="common">Perkinsus atlanticus</name>
    <dbReference type="NCBI Taxonomy" id="32597"/>
    <lineage>
        <taxon>Eukaryota</taxon>
        <taxon>Sar</taxon>
        <taxon>Alveolata</taxon>
        <taxon>Perkinsozoa</taxon>
        <taxon>Perkinsea</taxon>
        <taxon>Perkinsida</taxon>
        <taxon>Perkinsidae</taxon>
        <taxon>Perkinsus</taxon>
    </lineage>
</organism>
<dbReference type="AlphaFoldDB" id="A0A7J6SE13"/>
<gene>
    <name evidence="1" type="ORF">FOZ62_017637</name>
</gene>
<accession>A0A7J6SE13</accession>
<evidence type="ECO:0000313" key="1">
    <source>
        <dbReference type="EMBL" id="KAF4731053.1"/>
    </source>
</evidence>
<comment type="caution">
    <text evidence="1">The sequence shown here is derived from an EMBL/GenBank/DDBJ whole genome shotgun (WGS) entry which is preliminary data.</text>
</comment>
<dbReference type="EMBL" id="JABANM010015455">
    <property type="protein sequence ID" value="KAF4731053.1"/>
    <property type="molecule type" value="Genomic_DNA"/>
</dbReference>
<proteinExistence type="predicted"/>
<feature type="non-terminal residue" evidence="1">
    <location>
        <position position="1"/>
    </location>
</feature>
<evidence type="ECO:0000313" key="2">
    <source>
        <dbReference type="Proteomes" id="UP000574390"/>
    </source>
</evidence>
<sequence>MTASHQHITGTSPNAYRQSWLPCYNVTYQFDEGVPVDPLTIDVSCSQVSATPGVPLARLQCLDGGWAPIASRRCRSADGMVWALELPTAQAAVAELRLFEDARCTR</sequence>
<name>A0A7J6SE13_PEROL</name>
<dbReference type="Proteomes" id="UP000574390">
    <property type="component" value="Unassembled WGS sequence"/>
</dbReference>